<proteinExistence type="inferred from homology"/>
<reference evidence="6 7" key="1">
    <citation type="submission" date="2016-10" db="EMBL/GenBank/DDBJ databases">
        <authorList>
            <person name="de Groot N.N."/>
        </authorList>
    </citation>
    <scope>NUCLEOTIDE SEQUENCE [LARGE SCALE GENOMIC DNA]</scope>
    <source>
        <strain evidence="6 7">DSM 18979</strain>
    </source>
</reference>
<evidence type="ECO:0000313" key="7">
    <source>
        <dbReference type="Proteomes" id="UP000199568"/>
    </source>
</evidence>
<evidence type="ECO:0000313" key="6">
    <source>
        <dbReference type="EMBL" id="SES83096.1"/>
    </source>
</evidence>
<protein>
    <submittedName>
        <fullName evidence="6">Putative ABC transport system ATP-binding protein</fullName>
    </submittedName>
</protein>
<dbReference type="CDD" id="cd03255">
    <property type="entry name" value="ABC_MJ0796_LolCDE_FtsE"/>
    <property type="match status" value="1"/>
</dbReference>
<dbReference type="InterPro" id="IPR027417">
    <property type="entry name" value="P-loop_NTPase"/>
</dbReference>
<evidence type="ECO:0000256" key="4">
    <source>
        <dbReference type="ARBA" id="ARBA00022840"/>
    </source>
</evidence>
<dbReference type="Gene3D" id="3.40.50.300">
    <property type="entry name" value="P-loop containing nucleotide triphosphate hydrolases"/>
    <property type="match status" value="1"/>
</dbReference>
<dbReference type="STRING" id="426128.SAMN05660297_00644"/>
<dbReference type="Proteomes" id="UP000199568">
    <property type="component" value="Unassembled WGS sequence"/>
</dbReference>
<gene>
    <name evidence="6" type="ORF">SAMN05660297_00644</name>
</gene>
<dbReference type="PROSITE" id="PS50893">
    <property type="entry name" value="ABC_TRANSPORTER_2"/>
    <property type="match status" value="1"/>
</dbReference>
<dbReference type="GO" id="GO:0022857">
    <property type="term" value="F:transmembrane transporter activity"/>
    <property type="evidence" value="ECO:0007669"/>
    <property type="project" value="UniProtKB-ARBA"/>
</dbReference>
<dbReference type="SUPFAM" id="SSF52540">
    <property type="entry name" value="P-loop containing nucleoside triphosphate hydrolases"/>
    <property type="match status" value="1"/>
</dbReference>
<dbReference type="OrthoDB" id="9802264at2"/>
<organism evidence="6 7">
    <name type="scientific">Natronincola peptidivorans</name>
    <dbReference type="NCBI Taxonomy" id="426128"/>
    <lineage>
        <taxon>Bacteria</taxon>
        <taxon>Bacillati</taxon>
        <taxon>Bacillota</taxon>
        <taxon>Clostridia</taxon>
        <taxon>Peptostreptococcales</taxon>
        <taxon>Natronincolaceae</taxon>
        <taxon>Natronincola</taxon>
    </lineage>
</organism>
<keyword evidence="7" id="KW-1185">Reference proteome</keyword>
<evidence type="ECO:0000259" key="5">
    <source>
        <dbReference type="PROSITE" id="PS50893"/>
    </source>
</evidence>
<dbReference type="PANTHER" id="PTHR42798:SF2">
    <property type="entry name" value="ABC TRANSPORTER ATP-BINDING PROTEIN MG467-RELATED"/>
    <property type="match status" value="1"/>
</dbReference>
<dbReference type="RefSeq" id="WP_090439239.1">
    <property type="nucleotide sequence ID" value="NZ_FOHU01000002.1"/>
</dbReference>
<dbReference type="SMART" id="SM00382">
    <property type="entry name" value="AAA"/>
    <property type="match status" value="1"/>
</dbReference>
<evidence type="ECO:0000256" key="3">
    <source>
        <dbReference type="ARBA" id="ARBA00022741"/>
    </source>
</evidence>
<sequence>MDRNIIMKTEKISKIYQMGEVQVAAIKDVDLQLYEGEFVVILGPSGSGKSTLLNVIGGMDLPTEGKVFMQGEDITDYNDKKLTAYRREKIGFVFQFYNLMNNLTAKENVELATEICKEALNIDEVLEAVGLGDRKEHFPAQMSGGEQQRVAIARAVAKNPALLLCDEPTGALDFETGIKTLSLLKKINQDFNKTVVIITHNVPIGEMADRVIKMRSGEIIEETINTNPIDPEGIEW</sequence>
<dbReference type="InterPro" id="IPR003593">
    <property type="entry name" value="AAA+_ATPase"/>
</dbReference>
<keyword evidence="2" id="KW-0813">Transport</keyword>
<feature type="domain" description="ABC transporter" evidence="5">
    <location>
        <begin position="7"/>
        <end position="236"/>
    </location>
</feature>
<keyword evidence="4 6" id="KW-0067">ATP-binding</keyword>
<dbReference type="PANTHER" id="PTHR42798">
    <property type="entry name" value="LIPOPROTEIN-RELEASING SYSTEM ATP-BINDING PROTEIN LOLD"/>
    <property type="match status" value="1"/>
</dbReference>
<dbReference type="InterPro" id="IPR017871">
    <property type="entry name" value="ABC_transporter-like_CS"/>
</dbReference>
<name>A0A1H9ZPF7_9FIRM</name>
<dbReference type="FunFam" id="3.40.50.300:FF:000032">
    <property type="entry name" value="Export ABC transporter ATP-binding protein"/>
    <property type="match status" value="1"/>
</dbReference>
<evidence type="ECO:0000256" key="2">
    <source>
        <dbReference type="ARBA" id="ARBA00022448"/>
    </source>
</evidence>
<dbReference type="PROSITE" id="PS00211">
    <property type="entry name" value="ABC_TRANSPORTER_1"/>
    <property type="match status" value="1"/>
</dbReference>
<keyword evidence="3" id="KW-0547">Nucleotide-binding</keyword>
<dbReference type="EMBL" id="FOHU01000002">
    <property type="protein sequence ID" value="SES83096.1"/>
    <property type="molecule type" value="Genomic_DNA"/>
</dbReference>
<dbReference type="InterPro" id="IPR003439">
    <property type="entry name" value="ABC_transporter-like_ATP-bd"/>
</dbReference>
<dbReference type="GO" id="GO:0016887">
    <property type="term" value="F:ATP hydrolysis activity"/>
    <property type="evidence" value="ECO:0007669"/>
    <property type="project" value="InterPro"/>
</dbReference>
<dbReference type="Pfam" id="PF00005">
    <property type="entry name" value="ABC_tran"/>
    <property type="match status" value="1"/>
</dbReference>
<evidence type="ECO:0000256" key="1">
    <source>
        <dbReference type="ARBA" id="ARBA00005417"/>
    </source>
</evidence>
<dbReference type="GO" id="GO:0005524">
    <property type="term" value="F:ATP binding"/>
    <property type="evidence" value="ECO:0007669"/>
    <property type="project" value="UniProtKB-KW"/>
</dbReference>
<dbReference type="AlphaFoldDB" id="A0A1H9ZPF7"/>
<comment type="similarity">
    <text evidence="1">Belongs to the ABC transporter superfamily.</text>
</comment>
<dbReference type="InterPro" id="IPR017911">
    <property type="entry name" value="MacB-like_ATP-bd"/>
</dbReference>
<accession>A0A1H9ZPF7</accession>
<dbReference type="GO" id="GO:0098796">
    <property type="term" value="C:membrane protein complex"/>
    <property type="evidence" value="ECO:0007669"/>
    <property type="project" value="UniProtKB-ARBA"/>
</dbReference>